<proteinExistence type="predicted"/>
<sequence>MLTSAELDKFTEDGTVNKWLADFDKMFQEFGTVKNPLPPEQYYEAKLFARAKRPRSRDRLVAGPCPIRACR</sequence>
<evidence type="ECO:0000313" key="1">
    <source>
        <dbReference type="EMBL" id="MDL2398003.1"/>
    </source>
</evidence>
<keyword evidence="2" id="KW-1185">Reference proteome</keyword>
<name>A0ABT7JS54_9HYPH</name>
<dbReference type="EMBL" id="JARFYM010000002">
    <property type="protein sequence ID" value="MDL2398003.1"/>
    <property type="molecule type" value="Genomic_DNA"/>
</dbReference>
<dbReference type="RefSeq" id="WP_285866823.1">
    <property type="nucleotide sequence ID" value="NZ_JARFYM010000002.1"/>
</dbReference>
<accession>A0ABT7JS54</accession>
<dbReference type="Proteomes" id="UP001172645">
    <property type="component" value="Unassembled WGS sequence"/>
</dbReference>
<organism evidence="1 2">
    <name type="scientific">Rhizobium mayense</name>
    <dbReference type="NCBI Taxonomy" id="1312184"/>
    <lineage>
        <taxon>Bacteria</taxon>
        <taxon>Pseudomonadati</taxon>
        <taxon>Pseudomonadota</taxon>
        <taxon>Alphaproteobacteria</taxon>
        <taxon>Hyphomicrobiales</taxon>
        <taxon>Rhizobiaceae</taxon>
        <taxon>Rhizobium/Agrobacterium group</taxon>
        <taxon>Rhizobium</taxon>
    </lineage>
</organism>
<protein>
    <submittedName>
        <fullName evidence="1">Uncharacterized protein</fullName>
    </submittedName>
</protein>
<reference evidence="1" key="1">
    <citation type="submission" date="2023-06" db="EMBL/GenBank/DDBJ databases">
        <title>Phylogenetic Diversity of Rhizobium strains.</title>
        <authorList>
            <person name="Moura F.T."/>
            <person name="Helene L.C.F."/>
            <person name="Hungria M."/>
        </authorList>
    </citation>
    <scope>NUCLEOTIDE SEQUENCE</scope>
    <source>
        <strain evidence="1">CCGE526</strain>
    </source>
</reference>
<comment type="caution">
    <text evidence="1">The sequence shown here is derived from an EMBL/GenBank/DDBJ whole genome shotgun (WGS) entry which is preliminary data.</text>
</comment>
<gene>
    <name evidence="1" type="ORF">PY649_03780</name>
</gene>
<evidence type="ECO:0000313" key="2">
    <source>
        <dbReference type="Proteomes" id="UP001172645"/>
    </source>
</evidence>